<dbReference type="STRING" id="224013.ACX27_21295"/>
<dbReference type="AlphaFoldDB" id="A0A0M4TYP2"/>
<dbReference type="OrthoDB" id="8807075at2"/>
<organism evidence="1 2">
    <name type="scientific">Nostoc piscinale CENA21</name>
    <dbReference type="NCBI Taxonomy" id="224013"/>
    <lineage>
        <taxon>Bacteria</taxon>
        <taxon>Bacillati</taxon>
        <taxon>Cyanobacteriota</taxon>
        <taxon>Cyanophyceae</taxon>
        <taxon>Nostocales</taxon>
        <taxon>Nostocaceae</taxon>
        <taxon>Nostoc</taxon>
    </lineage>
</organism>
<reference evidence="1 2" key="2">
    <citation type="journal article" date="2016" name="Genome Announc.">
        <title>Draft Genome Sequence of the N2-Fixing Cyanobacterium Nostoc piscinale CENA21, Isolated from the Brazilian Amazon Floodplain.</title>
        <authorList>
            <person name="Leao T."/>
            <person name="Guimaraes P.I."/>
            <person name="de Melo A.G."/>
            <person name="Ramos R.T."/>
            <person name="Leao P.N."/>
            <person name="Silva A."/>
            <person name="Fiore M.F."/>
            <person name="Schneider M.P."/>
        </authorList>
    </citation>
    <scope>NUCLEOTIDE SEQUENCE [LARGE SCALE GENOMIC DNA]</scope>
    <source>
        <strain evidence="1 2">CENA21</strain>
    </source>
</reference>
<reference evidence="2" key="1">
    <citation type="submission" date="2015-07" db="EMBL/GenBank/DDBJ databases">
        <title>Genome Of Nitrogen-Fixing Cyanobacterium Nostoc piscinale CENA21 From Solimoes/Amazon River Floodplain Sediments And Comparative Genomics To Uncover Biosynthetic Natural Products Potential.</title>
        <authorList>
            <person name="Leao T.F."/>
            <person name="Leao P.N."/>
            <person name="Guimaraes P.I."/>
            <person name="de Melo A.G.C."/>
            <person name="Ramos R.T.J."/>
            <person name="Silva A."/>
            <person name="Fiore M.F."/>
            <person name="Schneider M.P.C."/>
        </authorList>
    </citation>
    <scope>NUCLEOTIDE SEQUENCE [LARGE SCALE GENOMIC DNA]</scope>
    <source>
        <strain evidence="2">CENA21</strain>
    </source>
</reference>
<gene>
    <name evidence="1" type="ORF">ACX27_21295</name>
</gene>
<accession>A0A0M4TYP2</accession>
<name>A0A0M4TYP2_9NOSO</name>
<evidence type="ECO:0000313" key="2">
    <source>
        <dbReference type="Proteomes" id="UP000062645"/>
    </source>
</evidence>
<dbReference type="EMBL" id="CP012036">
    <property type="protein sequence ID" value="ALF54789.1"/>
    <property type="molecule type" value="Genomic_DNA"/>
</dbReference>
<dbReference type="PATRIC" id="fig|224013.5.peg.5109"/>
<keyword evidence="2" id="KW-1185">Reference proteome</keyword>
<proteinExistence type="predicted"/>
<evidence type="ECO:0008006" key="3">
    <source>
        <dbReference type="Google" id="ProtNLM"/>
    </source>
</evidence>
<evidence type="ECO:0000313" key="1">
    <source>
        <dbReference type="EMBL" id="ALF54789.1"/>
    </source>
</evidence>
<sequence>MTNKSQLTILVNSTDSFEDCWQPFFKLFSIYWPNCPYPIVLNTETKTFSYSGLNIQCSQVGLDELSTKLSWSDCLIRCLDKINTKYVLYLQEDYFINDYVNTALIDEFLQIMENEECAHIRLMEIVGNKNEPYKKLSKYPLLWELRQKCNYRISLQAGIWDKDRLKFYLKPNESGWEFERWGSIRASKEPDKFYCQSLDYFNRQSKYIIPYSLTGIVKGKWLEEAVVELFQKHDIDVDYSVRGFYRLNQKQQLIQAMRKAGRKLFVEIFS</sequence>
<protein>
    <recommendedName>
        <fullName evidence="3">Glycosyl transferase family 2</fullName>
    </recommendedName>
</protein>
<dbReference type="KEGG" id="npz:ACX27_21295"/>
<dbReference type="Proteomes" id="UP000062645">
    <property type="component" value="Chromosome"/>
</dbReference>